<dbReference type="PANTHER" id="PTHR31251:SF226">
    <property type="entry name" value="SQUAMOSA PROMOTER-BINDING-LIKE PROTEIN 6"/>
    <property type="match status" value="1"/>
</dbReference>
<dbReference type="Proteomes" id="UP000187406">
    <property type="component" value="Unassembled WGS sequence"/>
</dbReference>
<dbReference type="PROSITE" id="PS51141">
    <property type="entry name" value="ZF_SBP"/>
    <property type="match status" value="1"/>
</dbReference>
<dbReference type="EMBL" id="BDDD01005522">
    <property type="protein sequence ID" value="GAV89475.1"/>
    <property type="molecule type" value="Genomic_DNA"/>
</dbReference>
<feature type="region of interest" description="Disordered" evidence="5">
    <location>
        <begin position="139"/>
        <end position="158"/>
    </location>
</feature>
<dbReference type="GO" id="GO:0005634">
    <property type="term" value="C:nucleus"/>
    <property type="evidence" value="ECO:0007669"/>
    <property type="project" value="InterPro"/>
</dbReference>
<evidence type="ECO:0000259" key="6">
    <source>
        <dbReference type="PROSITE" id="PS51141"/>
    </source>
</evidence>
<dbReference type="Pfam" id="PF03110">
    <property type="entry name" value="SBP"/>
    <property type="match status" value="1"/>
</dbReference>
<reference evidence="8" key="1">
    <citation type="submission" date="2016-04" db="EMBL/GenBank/DDBJ databases">
        <title>Cephalotus genome sequencing.</title>
        <authorList>
            <person name="Fukushima K."/>
            <person name="Hasebe M."/>
            <person name="Fang X."/>
        </authorList>
    </citation>
    <scope>NUCLEOTIDE SEQUENCE [LARGE SCALE GENOMIC DNA]</scope>
    <source>
        <strain evidence="8">cv. St1</strain>
    </source>
</reference>
<dbReference type="GO" id="GO:0008270">
    <property type="term" value="F:zinc ion binding"/>
    <property type="evidence" value="ECO:0007669"/>
    <property type="project" value="UniProtKB-KW"/>
</dbReference>
<comment type="caution">
    <text evidence="7">The sequence shown here is derived from an EMBL/GenBank/DDBJ whole genome shotgun (WGS) entry which is preliminary data.</text>
</comment>
<feature type="compositionally biased region" description="Acidic residues" evidence="5">
    <location>
        <begin position="13"/>
        <end position="39"/>
    </location>
</feature>
<gene>
    <name evidence="7" type="ORF">CFOL_v3_32889</name>
</gene>
<dbReference type="PANTHER" id="PTHR31251">
    <property type="entry name" value="SQUAMOSA PROMOTER-BINDING-LIKE PROTEIN 4"/>
    <property type="match status" value="1"/>
</dbReference>
<dbReference type="AlphaFoldDB" id="A0A1Q3DAL4"/>
<dbReference type="InterPro" id="IPR044817">
    <property type="entry name" value="SBP-like"/>
</dbReference>
<keyword evidence="1" id="KW-0479">Metal-binding</keyword>
<evidence type="ECO:0000256" key="3">
    <source>
        <dbReference type="ARBA" id="ARBA00022833"/>
    </source>
</evidence>
<name>A0A1Q3DAL4_CEPFO</name>
<keyword evidence="2 4" id="KW-0863">Zinc-finger</keyword>
<dbReference type="InParanoid" id="A0A1Q3DAL4"/>
<sequence length="158" mass="18426">MAKRLLDIKQEVVEEEDDDDDPESESEEETENEEEEEERVVERQKRIIIRVVPVNRSDSRSALMSSSSNGGYLGCQADECGTDLSDAKIYHRRHKVCERHAKAAVVLFKGIRQRFCQQCSRFHEISEFDNSKRSCRSRLAGHNERRRKSQTQVREPED</sequence>
<dbReference type="InterPro" id="IPR036893">
    <property type="entry name" value="SBP_sf"/>
</dbReference>
<evidence type="ECO:0000256" key="5">
    <source>
        <dbReference type="SAM" id="MobiDB-lite"/>
    </source>
</evidence>
<evidence type="ECO:0000256" key="4">
    <source>
        <dbReference type="PROSITE-ProRule" id="PRU00470"/>
    </source>
</evidence>
<feature type="domain" description="SBP-type" evidence="6">
    <location>
        <begin position="72"/>
        <end position="149"/>
    </location>
</feature>
<feature type="compositionally biased region" description="Basic and acidic residues" evidence="5">
    <location>
        <begin position="1"/>
        <end position="12"/>
    </location>
</feature>
<evidence type="ECO:0000313" key="7">
    <source>
        <dbReference type="EMBL" id="GAV89475.1"/>
    </source>
</evidence>
<evidence type="ECO:0000313" key="8">
    <source>
        <dbReference type="Proteomes" id="UP000187406"/>
    </source>
</evidence>
<protein>
    <submittedName>
        <fullName evidence="7">SBP domain-containing protein</fullName>
    </submittedName>
</protein>
<proteinExistence type="predicted"/>
<dbReference type="SUPFAM" id="SSF103612">
    <property type="entry name" value="SBT domain"/>
    <property type="match status" value="1"/>
</dbReference>
<dbReference type="Gene3D" id="4.10.1100.10">
    <property type="entry name" value="Transcription factor, SBP-box domain"/>
    <property type="match status" value="1"/>
</dbReference>
<keyword evidence="3" id="KW-0862">Zinc</keyword>
<dbReference type="STRING" id="3775.A0A1Q3DAL4"/>
<organism evidence="7 8">
    <name type="scientific">Cephalotus follicularis</name>
    <name type="common">Albany pitcher plant</name>
    <dbReference type="NCBI Taxonomy" id="3775"/>
    <lineage>
        <taxon>Eukaryota</taxon>
        <taxon>Viridiplantae</taxon>
        <taxon>Streptophyta</taxon>
        <taxon>Embryophyta</taxon>
        <taxon>Tracheophyta</taxon>
        <taxon>Spermatophyta</taxon>
        <taxon>Magnoliopsida</taxon>
        <taxon>eudicotyledons</taxon>
        <taxon>Gunneridae</taxon>
        <taxon>Pentapetalae</taxon>
        <taxon>rosids</taxon>
        <taxon>fabids</taxon>
        <taxon>Oxalidales</taxon>
        <taxon>Cephalotaceae</taxon>
        <taxon>Cephalotus</taxon>
    </lineage>
</organism>
<dbReference type="OrthoDB" id="514967at2759"/>
<evidence type="ECO:0000256" key="1">
    <source>
        <dbReference type="ARBA" id="ARBA00022723"/>
    </source>
</evidence>
<keyword evidence="8" id="KW-1185">Reference proteome</keyword>
<accession>A0A1Q3DAL4</accession>
<dbReference type="InterPro" id="IPR004333">
    <property type="entry name" value="SBP_dom"/>
</dbReference>
<dbReference type="GO" id="GO:0003677">
    <property type="term" value="F:DNA binding"/>
    <property type="evidence" value="ECO:0007669"/>
    <property type="project" value="InterPro"/>
</dbReference>
<feature type="region of interest" description="Disordered" evidence="5">
    <location>
        <begin position="1"/>
        <end position="41"/>
    </location>
</feature>
<evidence type="ECO:0000256" key="2">
    <source>
        <dbReference type="ARBA" id="ARBA00022771"/>
    </source>
</evidence>